<gene>
    <name evidence="8" type="ORF">F3Y22_tig00110691pilonHSYRG00007</name>
</gene>
<dbReference type="FunFam" id="3.30.200.20:FF:000039">
    <property type="entry name" value="receptor-like protein kinase FERONIA"/>
    <property type="match status" value="1"/>
</dbReference>
<evidence type="ECO:0000256" key="5">
    <source>
        <dbReference type="ARBA" id="ARBA00022840"/>
    </source>
</evidence>
<comment type="caution">
    <text evidence="8">The sequence shown here is derived from an EMBL/GenBank/DDBJ whole genome shotgun (WGS) entry which is preliminary data.</text>
</comment>
<dbReference type="PANTHER" id="PTHR34590">
    <property type="entry name" value="OS03G0124300 PROTEIN-RELATED"/>
    <property type="match status" value="1"/>
</dbReference>
<dbReference type="EMBL" id="VEPZ02001075">
    <property type="protein sequence ID" value="KAE8695733.1"/>
    <property type="molecule type" value="Genomic_DNA"/>
</dbReference>
<protein>
    <submittedName>
        <fullName evidence="8">Malectin/receptor protein kinase family protein</fullName>
    </submittedName>
</protein>
<dbReference type="PROSITE" id="PS50011">
    <property type="entry name" value="PROTEIN_KINASE_DOM"/>
    <property type="match status" value="1"/>
</dbReference>
<evidence type="ECO:0000256" key="6">
    <source>
        <dbReference type="SAM" id="MobiDB-lite"/>
    </source>
</evidence>
<evidence type="ECO:0000256" key="4">
    <source>
        <dbReference type="ARBA" id="ARBA00022777"/>
    </source>
</evidence>
<dbReference type="GO" id="GO:0004714">
    <property type="term" value="F:transmembrane receptor protein tyrosine kinase activity"/>
    <property type="evidence" value="ECO:0007669"/>
    <property type="project" value="InterPro"/>
</dbReference>
<keyword evidence="2" id="KW-0808">Transferase</keyword>
<keyword evidence="3" id="KW-0547">Nucleotide-binding</keyword>
<dbReference type="Gene3D" id="3.30.200.20">
    <property type="entry name" value="Phosphorylase Kinase, domain 1"/>
    <property type="match status" value="1"/>
</dbReference>
<dbReference type="InterPro" id="IPR011009">
    <property type="entry name" value="Kinase-like_dom_sf"/>
</dbReference>
<organism evidence="8 9">
    <name type="scientific">Hibiscus syriacus</name>
    <name type="common">Rose of Sharon</name>
    <dbReference type="NCBI Taxonomy" id="106335"/>
    <lineage>
        <taxon>Eukaryota</taxon>
        <taxon>Viridiplantae</taxon>
        <taxon>Streptophyta</taxon>
        <taxon>Embryophyta</taxon>
        <taxon>Tracheophyta</taxon>
        <taxon>Spermatophyta</taxon>
        <taxon>Magnoliopsida</taxon>
        <taxon>eudicotyledons</taxon>
        <taxon>Gunneridae</taxon>
        <taxon>Pentapetalae</taxon>
        <taxon>rosids</taxon>
        <taxon>malvids</taxon>
        <taxon>Malvales</taxon>
        <taxon>Malvaceae</taxon>
        <taxon>Malvoideae</taxon>
        <taxon>Hibiscus</taxon>
    </lineage>
</organism>
<evidence type="ECO:0000256" key="2">
    <source>
        <dbReference type="ARBA" id="ARBA00022679"/>
    </source>
</evidence>
<dbReference type="Pfam" id="PF07714">
    <property type="entry name" value="PK_Tyr_Ser-Thr"/>
    <property type="match status" value="1"/>
</dbReference>
<keyword evidence="5" id="KW-0067">ATP-binding</keyword>
<accession>A0A6A2ZVH4</accession>
<name>A0A6A2ZVH4_HIBSY</name>
<dbReference type="InterPro" id="IPR001245">
    <property type="entry name" value="Ser-Thr/Tyr_kinase_cat_dom"/>
</dbReference>
<keyword evidence="9" id="KW-1185">Reference proteome</keyword>
<dbReference type="InterPro" id="IPR000719">
    <property type="entry name" value="Prot_kinase_dom"/>
</dbReference>
<dbReference type="GO" id="GO:0005524">
    <property type="term" value="F:ATP binding"/>
    <property type="evidence" value="ECO:0007669"/>
    <property type="project" value="UniProtKB-KW"/>
</dbReference>
<feature type="domain" description="Protein kinase" evidence="7">
    <location>
        <begin position="312"/>
        <end position="414"/>
    </location>
</feature>
<dbReference type="Proteomes" id="UP000436088">
    <property type="component" value="Unassembled WGS sequence"/>
</dbReference>
<sequence>MGDKTQSIDPADWDSRKSKSSGGPTERLEGVFLGFSATASNGQIGGRATERVTGSISTLPDDGFDTSIYFFSVKVGPYTLLHNFTASLPTGFSRQAASIKEFCVNLMHNQTLNVTFTPSAVDSYAFFNGIEIISMPTDLYYNSSFDHQGVPIIGQNAHFLIDNYTTLQNVYRLNVGGPLISSVNDTGMYRNCYNDIDYYVGGGGVPSNTSIKLDYALNPNEKYSGYADAILNGLEVFQLSNSDGNLARPNSLPNPPTAGIKRASPKADKSNLKRNLLFSIGKALVGAKTLSLPDELCPKFSLDEIKVATGDFHEALFIGVGGFRNVYKGFLDDGETIVAIKRLNPESKQCAREFMTEIEMLSQLRHIHSVSLIGYCIDDNEKILVYDYIINGTLRDHLYDTTNDPLTWKQRLMI</sequence>
<dbReference type="PANTHER" id="PTHR34590:SF5">
    <property type="entry name" value="OS04G0586500 PROTEIN"/>
    <property type="match status" value="1"/>
</dbReference>
<dbReference type="SUPFAM" id="SSF56112">
    <property type="entry name" value="Protein kinase-like (PK-like)"/>
    <property type="match status" value="1"/>
</dbReference>
<evidence type="ECO:0000313" key="8">
    <source>
        <dbReference type="EMBL" id="KAE8695733.1"/>
    </source>
</evidence>
<keyword evidence="4 8" id="KW-0418">Kinase</keyword>
<evidence type="ECO:0000259" key="7">
    <source>
        <dbReference type="PROSITE" id="PS50011"/>
    </source>
</evidence>
<feature type="region of interest" description="Disordered" evidence="6">
    <location>
        <begin position="1"/>
        <end position="25"/>
    </location>
</feature>
<dbReference type="InterPro" id="IPR045272">
    <property type="entry name" value="ANXUR1/2-like"/>
</dbReference>
<evidence type="ECO:0000313" key="9">
    <source>
        <dbReference type="Proteomes" id="UP000436088"/>
    </source>
</evidence>
<evidence type="ECO:0000256" key="3">
    <source>
        <dbReference type="ARBA" id="ARBA00022741"/>
    </source>
</evidence>
<evidence type="ECO:0000256" key="1">
    <source>
        <dbReference type="ARBA" id="ARBA00022527"/>
    </source>
</evidence>
<reference evidence="8" key="1">
    <citation type="submission" date="2019-09" db="EMBL/GenBank/DDBJ databases">
        <title>Draft genome information of white flower Hibiscus syriacus.</title>
        <authorList>
            <person name="Kim Y.-M."/>
        </authorList>
    </citation>
    <scope>NUCLEOTIDE SEQUENCE [LARGE SCALE GENOMIC DNA]</scope>
    <source>
        <strain evidence="8">YM2019G1</strain>
    </source>
</reference>
<keyword evidence="1" id="KW-0723">Serine/threonine-protein kinase</keyword>
<dbReference type="AlphaFoldDB" id="A0A6A2ZVH4"/>
<proteinExistence type="predicted"/>
<dbReference type="GO" id="GO:0004674">
    <property type="term" value="F:protein serine/threonine kinase activity"/>
    <property type="evidence" value="ECO:0007669"/>
    <property type="project" value="UniProtKB-KW"/>
</dbReference>